<dbReference type="EMBL" id="ABCS01000036">
    <property type="protein sequence ID" value="EDM78047.1"/>
    <property type="molecule type" value="Genomic_DNA"/>
</dbReference>
<gene>
    <name evidence="2" type="ORF">PPSIR1_23559</name>
</gene>
<keyword evidence="3" id="KW-1185">Reference proteome</keyword>
<feature type="signal peptide" evidence="1">
    <location>
        <begin position="1"/>
        <end position="21"/>
    </location>
</feature>
<keyword evidence="1" id="KW-0732">Signal</keyword>
<comment type="caution">
    <text evidence="2">The sequence shown here is derived from an EMBL/GenBank/DDBJ whole genome shotgun (WGS) entry which is preliminary data.</text>
</comment>
<organism evidence="2 3">
    <name type="scientific">Plesiocystis pacifica SIR-1</name>
    <dbReference type="NCBI Taxonomy" id="391625"/>
    <lineage>
        <taxon>Bacteria</taxon>
        <taxon>Pseudomonadati</taxon>
        <taxon>Myxococcota</taxon>
        <taxon>Polyangia</taxon>
        <taxon>Nannocystales</taxon>
        <taxon>Nannocystaceae</taxon>
        <taxon>Plesiocystis</taxon>
    </lineage>
</organism>
<evidence type="ECO:0000313" key="2">
    <source>
        <dbReference type="EMBL" id="EDM78047.1"/>
    </source>
</evidence>
<protein>
    <submittedName>
        <fullName evidence="2">Uncharacterized protein</fullName>
    </submittedName>
</protein>
<dbReference type="STRING" id="391625.PPSIR1_23559"/>
<dbReference type="RefSeq" id="WP_006972799.1">
    <property type="nucleotide sequence ID" value="NZ_ABCS01000036.1"/>
</dbReference>
<evidence type="ECO:0000313" key="3">
    <source>
        <dbReference type="Proteomes" id="UP000005801"/>
    </source>
</evidence>
<dbReference type="PROSITE" id="PS51257">
    <property type="entry name" value="PROKAR_LIPOPROTEIN"/>
    <property type="match status" value="1"/>
</dbReference>
<dbReference type="AlphaFoldDB" id="A6G7V4"/>
<name>A6G7V4_9BACT</name>
<proteinExistence type="predicted"/>
<reference evidence="2 3" key="1">
    <citation type="submission" date="2007-06" db="EMBL/GenBank/DDBJ databases">
        <authorList>
            <person name="Shimkets L."/>
            <person name="Ferriera S."/>
            <person name="Johnson J."/>
            <person name="Kravitz S."/>
            <person name="Beeson K."/>
            <person name="Sutton G."/>
            <person name="Rogers Y.-H."/>
            <person name="Friedman R."/>
            <person name="Frazier M."/>
            <person name="Venter J.C."/>
        </authorList>
    </citation>
    <scope>NUCLEOTIDE SEQUENCE [LARGE SCALE GENOMIC DNA]</scope>
    <source>
        <strain evidence="2 3">SIR-1</strain>
    </source>
</reference>
<dbReference type="Proteomes" id="UP000005801">
    <property type="component" value="Unassembled WGS sequence"/>
</dbReference>
<sequence>MSTFLRSLPLAALALTTLACASSPDDTDAVEDAHALTLEVRLAPAGEVLQFISPAGSVIETPVADIVGKPYYSATFEAGFSSGNDLPLHEEWGIVPEGLDVDIVNPAIYEDDAAYDVVFVVYVNTEAGPGGEPPAAKAGDLATFTIDQSVIREGDPQIVPGVVRVVIEGEDAVKRVENRVPSDLEDSAELTAAMTDTVMIVP</sequence>
<evidence type="ECO:0000256" key="1">
    <source>
        <dbReference type="SAM" id="SignalP"/>
    </source>
</evidence>
<accession>A6G7V4</accession>
<feature type="chain" id="PRO_5002697512" evidence="1">
    <location>
        <begin position="22"/>
        <end position="202"/>
    </location>
</feature>